<dbReference type="InterPro" id="IPR006949">
    <property type="entry name" value="Barrel_Baseplate_J-like"/>
</dbReference>
<sequence>MPYSRPTLTELRTQIWSDIQTGLGSILSFLQKAVLKILGAALAALIWGVYGYLDWIAKQAVPWTAVDEFLAGWGALKDTYLKEATPAVLQIMFTGATPGTPLNVGTGISRQDNELYTVTSSAAVASDGTLTATVTAVTAGSAANCDNDTSMTLTSAVPGIPSSGVVSSTVTSGADVEDQEDYRTRVMAAYQNPAQGGAQSDYVKWATDIAGVTRAWCQPNGFGAGTVVLYFMMDEVEEAYVGFPQGTNGVSQHDQGPNGLPRGVVATGDQLMVADTLITEQPVTALLYACSPIENQIGFTISGLSTAGSTTQAAVNSALADVFFRNGEPKGTIDWSDITGAVNSVPGTSGYLITAATSTVAGMTTSLPTNANITMSAGQLPVLGTVTYV</sequence>
<evidence type="ECO:0000313" key="6">
    <source>
        <dbReference type="Proteomes" id="UP000494119"/>
    </source>
</evidence>
<dbReference type="AlphaFoldDB" id="A0A6J5FRD0"/>
<name>A0A6J5FRD0_9BURK</name>
<dbReference type="InterPro" id="IPR052399">
    <property type="entry name" value="Phage_Baseplate_Assmbl_Protein"/>
</dbReference>
<comment type="similarity">
    <text evidence="1">Belongs to the Mu gp47/PBSX XkdT family.</text>
</comment>
<feature type="domain" description="Baseplate protein J-like barrel" evidence="2">
    <location>
        <begin position="91"/>
        <end position="171"/>
    </location>
</feature>
<dbReference type="PANTHER" id="PTHR37829:SF3">
    <property type="entry name" value="PROTEIN JAYE-RELATED"/>
    <property type="match status" value="1"/>
</dbReference>
<reference evidence="5 6" key="1">
    <citation type="submission" date="2020-04" db="EMBL/GenBank/DDBJ databases">
        <authorList>
            <person name="De Canck E."/>
        </authorList>
    </citation>
    <scope>NUCLEOTIDE SEQUENCE [LARGE SCALE GENOMIC DNA]</scope>
    <source>
        <strain evidence="5 6">LMG 28688</strain>
    </source>
</reference>
<evidence type="ECO:0000313" key="5">
    <source>
        <dbReference type="EMBL" id="CAB3783329.1"/>
    </source>
</evidence>
<evidence type="ECO:0000259" key="3">
    <source>
        <dbReference type="Pfam" id="PF26078"/>
    </source>
</evidence>
<evidence type="ECO:0000256" key="1">
    <source>
        <dbReference type="ARBA" id="ARBA00038087"/>
    </source>
</evidence>
<dbReference type="EMBL" id="CADIKL010000006">
    <property type="protein sequence ID" value="CAB3783329.1"/>
    <property type="molecule type" value="Genomic_DNA"/>
</dbReference>
<dbReference type="Pfam" id="PF26079">
    <property type="entry name" value="Baseplate_J_C"/>
    <property type="match status" value="1"/>
</dbReference>
<organism evidence="5 6">
    <name type="scientific">Paraburkholderia caffeinitolerans</name>
    <dbReference type="NCBI Taxonomy" id="1723730"/>
    <lineage>
        <taxon>Bacteria</taxon>
        <taxon>Pseudomonadati</taxon>
        <taxon>Pseudomonadota</taxon>
        <taxon>Betaproteobacteria</taxon>
        <taxon>Burkholderiales</taxon>
        <taxon>Burkholderiaceae</taxon>
        <taxon>Paraburkholderia</taxon>
    </lineage>
</organism>
<dbReference type="Pfam" id="PF04865">
    <property type="entry name" value="Baseplate_J"/>
    <property type="match status" value="1"/>
</dbReference>
<dbReference type="Proteomes" id="UP000494119">
    <property type="component" value="Unassembled WGS sequence"/>
</dbReference>
<accession>A0A6J5FRD0</accession>
<dbReference type="Pfam" id="PF26078">
    <property type="entry name" value="Baseplate_J_M"/>
    <property type="match status" value="1"/>
</dbReference>
<keyword evidence="6" id="KW-1185">Reference proteome</keyword>
<feature type="domain" description="Baseplate J-like C-terminal" evidence="4">
    <location>
        <begin position="305"/>
        <end position="388"/>
    </location>
</feature>
<dbReference type="InterPro" id="IPR058531">
    <property type="entry name" value="Baseplate_J_M"/>
</dbReference>
<dbReference type="PANTHER" id="PTHR37829">
    <property type="entry name" value="PHAGE-LIKE ELEMENT PBSX PROTEIN XKDT"/>
    <property type="match status" value="1"/>
</dbReference>
<dbReference type="RefSeq" id="WP_175194815.1">
    <property type="nucleotide sequence ID" value="NZ_JBHSGE010000045.1"/>
</dbReference>
<feature type="domain" description="Baseplate J-like central" evidence="3">
    <location>
        <begin position="194"/>
        <end position="291"/>
    </location>
</feature>
<proteinExistence type="inferred from homology"/>
<evidence type="ECO:0000259" key="4">
    <source>
        <dbReference type="Pfam" id="PF26079"/>
    </source>
</evidence>
<dbReference type="InterPro" id="IPR058530">
    <property type="entry name" value="Baseplate_J-like_C"/>
</dbReference>
<gene>
    <name evidence="5" type="ORF">LMG28688_01625</name>
</gene>
<protein>
    <submittedName>
        <fullName evidence="5">Uncharacterized protein</fullName>
    </submittedName>
</protein>
<evidence type="ECO:0000259" key="2">
    <source>
        <dbReference type="Pfam" id="PF04865"/>
    </source>
</evidence>